<dbReference type="PANTHER" id="PTHR10424:SF73">
    <property type="entry name" value="ENDOGENOUS RETROVIRUS GROUP FC1 ENV POLYPROTEIN-RELATED"/>
    <property type="match status" value="1"/>
</dbReference>
<feature type="transmembrane region" description="Helical" evidence="2">
    <location>
        <begin position="66"/>
        <end position="88"/>
    </location>
</feature>
<feature type="non-terminal residue" evidence="3">
    <location>
        <position position="1"/>
    </location>
</feature>
<dbReference type="AlphaFoldDB" id="A0A7K9X2X3"/>
<keyword evidence="2" id="KW-0812">Transmembrane</keyword>
<evidence type="ECO:0000313" key="4">
    <source>
        <dbReference type="Proteomes" id="UP000587472"/>
    </source>
</evidence>
<dbReference type="EMBL" id="VWZZ01001479">
    <property type="protein sequence ID" value="NXI91709.1"/>
    <property type="molecule type" value="Genomic_DNA"/>
</dbReference>
<keyword evidence="4" id="KW-1185">Reference proteome</keyword>
<gene>
    <name evidence="3" type="primary">Ervv2_1</name>
    <name evidence="3" type="ORF">PSOCRE_R14941</name>
</gene>
<dbReference type="Proteomes" id="UP000587472">
    <property type="component" value="Unassembled WGS sequence"/>
</dbReference>
<keyword evidence="2" id="KW-1133">Transmembrane helix</keyword>
<proteinExistence type="predicted"/>
<evidence type="ECO:0000313" key="3">
    <source>
        <dbReference type="EMBL" id="NXI91709.1"/>
    </source>
</evidence>
<protein>
    <submittedName>
        <fullName evidence="3">ERVV2 protein</fullName>
    </submittedName>
</protein>
<sequence>LTSQGGVCKIINTSCVYIDQSRRIVTDLQEIWEQTKVLHEVTKDDTSWVFSELWDKLTSWLPNLTWLRTLFTTTPEILIIGIMILIALRCLLWCCRNTGDTCSTWKRHQLRKKLESNKYFERV</sequence>
<feature type="non-terminal residue" evidence="3">
    <location>
        <position position="123"/>
    </location>
</feature>
<keyword evidence="1" id="KW-1015">Disulfide bond</keyword>
<name>A0A7K9X2X3_9GRUI</name>
<comment type="caution">
    <text evidence="3">The sequence shown here is derived from an EMBL/GenBank/DDBJ whole genome shotgun (WGS) entry which is preliminary data.</text>
</comment>
<organism evidence="3 4">
    <name type="scientific">Psophia crepitans</name>
    <name type="common">common trumpeter</name>
    <dbReference type="NCBI Taxonomy" id="54359"/>
    <lineage>
        <taxon>Eukaryota</taxon>
        <taxon>Metazoa</taxon>
        <taxon>Chordata</taxon>
        <taxon>Craniata</taxon>
        <taxon>Vertebrata</taxon>
        <taxon>Euteleostomi</taxon>
        <taxon>Archelosauria</taxon>
        <taxon>Archosauria</taxon>
        <taxon>Dinosauria</taxon>
        <taxon>Saurischia</taxon>
        <taxon>Theropoda</taxon>
        <taxon>Coelurosauria</taxon>
        <taxon>Aves</taxon>
        <taxon>Neognathae</taxon>
        <taxon>Neoaves</taxon>
        <taxon>Gruiformes</taxon>
        <taxon>Psophiidae</taxon>
        <taxon>Psophia</taxon>
    </lineage>
</organism>
<dbReference type="Gene3D" id="1.10.287.210">
    <property type="match status" value="1"/>
</dbReference>
<accession>A0A7K9X2X3</accession>
<keyword evidence="2" id="KW-0472">Membrane</keyword>
<reference evidence="3 4" key="1">
    <citation type="submission" date="2019-09" db="EMBL/GenBank/DDBJ databases">
        <title>Bird 10,000 Genomes (B10K) Project - Family phase.</title>
        <authorList>
            <person name="Zhang G."/>
        </authorList>
    </citation>
    <scope>NUCLEOTIDE SEQUENCE [LARGE SCALE GENOMIC DNA]</scope>
    <source>
        <strain evidence="3">B10K-DU-001-60</strain>
        <tissue evidence="3">Muscle</tissue>
    </source>
</reference>
<dbReference type="InterPro" id="IPR018154">
    <property type="entry name" value="TLV/ENV_coat_polyprotein"/>
</dbReference>
<dbReference type="PANTHER" id="PTHR10424">
    <property type="entry name" value="VIRAL ENVELOPE PROTEIN"/>
    <property type="match status" value="1"/>
</dbReference>
<evidence type="ECO:0000256" key="2">
    <source>
        <dbReference type="SAM" id="Phobius"/>
    </source>
</evidence>
<evidence type="ECO:0000256" key="1">
    <source>
        <dbReference type="ARBA" id="ARBA00023157"/>
    </source>
</evidence>